<sequence length="116" mass="12221">MILVVGATGYLGSEICRRLVALQQEVRALVRPTSDPGALARLRSLGVQLQVGDLKNPTSLAQACQDVDTVFSTATTTRSRQQGDSIETADGQGQLNLVHAAKSAGAGRFIYVSYSG</sequence>
<dbReference type="GO" id="GO:0016491">
    <property type="term" value="F:oxidoreductase activity"/>
    <property type="evidence" value="ECO:0007669"/>
    <property type="project" value="UniProtKB-KW"/>
</dbReference>
<evidence type="ECO:0000313" key="5">
    <source>
        <dbReference type="Proteomes" id="UP000011910"/>
    </source>
</evidence>
<dbReference type="PANTHER" id="PTHR47128:SF2">
    <property type="entry name" value="PROTEIN HIGH CHLOROPHYLL FLUORESCENCE PHENOTYPE 244, CHLOROPLASTIC"/>
    <property type="match status" value="1"/>
</dbReference>
<dbReference type="GO" id="GO:0015979">
    <property type="term" value="P:photosynthesis"/>
    <property type="evidence" value="ECO:0007669"/>
    <property type="project" value="UniProtKB-KW"/>
</dbReference>
<protein>
    <submittedName>
        <fullName evidence="4">NAD(P)H azoreductase</fullName>
        <ecNumber evidence="4">1.7.-.-</ecNumber>
    </submittedName>
</protein>
<keyword evidence="2" id="KW-0604">Photosystem II</keyword>
<dbReference type="EMBL" id="AODQ01000132">
    <property type="protein sequence ID" value="EMR01242.1"/>
    <property type="molecule type" value="Genomic_DNA"/>
</dbReference>
<evidence type="ECO:0000259" key="3">
    <source>
        <dbReference type="Pfam" id="PF05368"/>
    </source>
</evidence>
<dbReference type="STRING" id="1279009.ADICEAN_03628"/>
<reference evidence="4 5" key="1">
    <citation type="journal article" date="2013" name="Genome Announc.">
        <title>Draft Genome Sequence of Cesiribacter andamanensis Strain AMV16T, Isolated from a Soil Sample from a Mud Volcano in the Andaman Islands, India.</title>
        <authorList>
            <person name="Shivaji S."/>
            <person name="Ara S."/>
            <person name="Begum Z."/>
            <person name="Srinivas T.N."/>
            <person name="Singh A."/>
            <person name="Kumar Pinnaka A."/>
        </authorList>
    </citation>
    <scope>NUCLEOTIDE SEQUENCE [LARGE SCALE GENOMIC DNA]</scope>
    <source>
        <strain evidence="4 5">AMV16</strain>
    </source>
</reference>
<dbReference type="Gene3D" id="3.40.50.720">
    <property type="entry name" value="NAD(P)-binding Rossmann-like Domain"/>
    <property type="match status" value="1"/>
</dbReference>
<dbReference type="eggNOG" id="COG0702">
    <property type="taxonomic scope" value="Bacteria"/>
</dbReference>
<dbReference type="InterPro" id="IPR044256">
    <property type="entry name" value="HCF244-like"/>
</dbReference>
<name>M7N1T2_9BACT</name>
<dbReference type="InterPro" id="IPR036291">
    <property type="entry name" value="NAD(P)-bd_dom_sf"/>
</dbReference>
<dbReference type="AlphaFoldDB" id="M7N1T2"/>
<evidence type="ECO:0000256" key="2">
    <source>
        <dbReference type="ARBA" id="ARBA00023276"/>
    </source>
</evidence>
<keyword evidence="5" id="KW-1185">Reference proteome</keyword>
<evidence type="ECO:0000313" key="4">
    <source>
        <dbReference type="EMBL" id="EMR01242.1"/>
    </source>
</evidence>
<dbReference type="SUPFAM" id="SSF51735">
    <property type="entry name" value="NAD(P)-binding Rossmann-fold domains"/>
    <property type="match status" value="1"/>
</dbReference>
<dbReference type="PANTHER" id="PTHR47128">
    <property type="match status" value="1"/>
</dbReference>
<dbReference type="GO" id="GO:0009523">
    <property type="term" value="C:photosystem II"/>
    <property type="evidence" value="ECO:0007669"/>
    <property type="project" value="UniProtKB-KW"/>
</dbReference>
<comment type="caution">
    <text evidence="4">The sequence shown here is derived from an EMBL/GenBank/DDBJ whole genome shotgun (WGS) entry which is preliminary data.</text>
</comment>
<keyword evidence="1" id="KW-0602">Photosynthesis</keyword>
<gene>
    <name evidence="4" type="primary">azoB_4</name>
    <name evidence="4" type="ORF">ADICEAN_03628</name>
</gene>
<dbReference type="Proteomes" id="UP000011910">
    <property type="component" value="Unassembled WGS sequence"/>
</dbReference>
<dbReference type="EC" id="1.7.-.-" evidence="4"/>
<feature type="domain" description="NmrA-like" evidence="3">
    <location>
        <begin position="2"/>
        <end position="114"/>
    </location>
</feature>
<dbReference type="InterPro" id="IPR008030">
    <property type="entry name" value="NmrA-like"/>
</dbReference>
<dbReference type="Pfam" id="PF05368">
    <property type="entry name" value="NmrA"/>
    <property type="match status" value="1"/>
</dbReference>
<keyword evidence="4" id="KW-0560">Oxidoreductase</keyword>
<organism evidence="4 5">
    <name type="scientific">Cesiribacter andamanensis AMV16</name>
    <dbReference type="NCBI Taxonomy" id="1279009"/>
    <lineage>
        <taxon>Bacteria</taxon>
        <taxon>Pseudomonadati</taxon>
        <taxon>Bacteroidota</taxon>
        <taxon>Cytophagia</taxon>
        <taxon>Cytophagales</taxon>
        <taxon>Cesiribacteraceae</taxon>
        <taxon>Cesiribacter</taxon>
    </lineage>
</organism>
<evidence type="ECO:0000256" key="1">
    <source>
        <dbReference type="ARBA" id="ARBA00022531"/>
    </source>
</evidence>
<accession>M7N1T2</accession>
<proteinExistence type="predicted"/>